<keyword evidence="1" id="KW-0472">Membrane</keyword>
<dbReference type="EMBL" id="PIPI01000001">
    <property type="protein sequence ID" value="RUO21964.1"/>
    <property type="molecule type" value="Genomic_DNA"/>
</dbReference>
<evidence type="ECO:0000313" key="3">
    <source>
        <dbReference type="Proteomes" id="UP000288212"/>
    </source>
</evidence>
<feature type="transmembrane region" description="Helical" evidence="1">
    <location>
        <begin position="9"/>
        <end position="30"/>
    </location>
</feature>
<comment type="caution">
    <text evidence="2">The sequence shown here is derived from an EMBL/GenBank/DDBJ whole genome shotgun (WGS) entry which is preliminary data.</text>
</comment>
<keyword evidence="1" id="KW-0812">Transmembrane</keyword>
<dbReference type="Proteomes" id="UP000288212">
    <property type="component" value="Unassembled WGS sequence"/>
</dbReference>
<accession>A0A432VZ56</accession>
<organism evidence="2 3">
    <name type="scientific">Aliidiomarina haloalkalitolerans</name>
    <dbReference type="NCBI Taxonomy" id="859059"/>
    <lineage>
        <taxon>Bacteria</taxon>
        <taxon>Pseudomonadati</taxon>
        <taxon>Pseudomonadota</taxon>
        <taxon>Gammaproteobacteria</taxon>
        <taxon>Alteromonadales</taxon>
        <taxon>Idiomarinaceae</taxon>
        <taxon>Aliidiomarina</taxon>
    </lineage>
</organism>
<evidence type="ECO:0000256" key="1">
    <source>
        <dbReference type="SAM" id="Phobius"/>
    </source>
</evidence>
<sequence length="415" mass="47916">MRLSSRHRGFYLVAMTLLFAGLLVAVLLTVQLTSQLQKQSAATQVAEYAAESVAVIAARDLNFKGITNRAMLANEIVIGQLMGIHSWYDMNRRSMTRIAQFTAWIPKVNIVTLNMARAVERMRVPMERTMRSLIIVQQSTVEMLQLAQFTFHQASWLSTIATATEVVEQNDPELELHMFNHQTLIDAEYLWLRMQTRTSNMTDQNDYIRMAMESRDPFSQRRTYRLFDARPIIYAHKAGGSDVKNLLGRIEWQSVDTFSFHVNAIYRWQEAPLGGGSAYFRQRLPSRGRTPGFGESYRFNRRASAEAGRFGRNLGVGHSIPNFYRLSDSNREPQITLVVRSKRPEVAHSNDESADNHFVPVIWGVGRQQLYFSRPRNFWQRRDGRGERANLHNALWQTRAVAVPIWELEFLRMQL</sequence>
<proteinExistence type="predicted"/>
<dbReference type="AlphaFoldDB" id="A0A432VZ56"/>
<gene>
    <name evidence="2" type="ORF">CWE06_03735</name>
</gene>
<keyword evidence="1" id="KW-1133">Transmembrane helix</keyword>
<name>A0A432VZ56_9GAMM</name>
<keyword evidence="3" id="KW-1185">Reference proteome</keyword>
<dbReference type="OrthoDB" id="5493674at2"/>
<reference evidence="2 3" key="1">
    <citation type="journal article" date="2011" name="Front. Microbiol.">
        <title>Genomic signatures of strain selection and enhancement in Bacillus atrophaeus var. globigii, a historical biowarfare simulant.</title>
        <authorList>
            <person name="Gibbons H.S."/>
            <person name="Broomall S.M."/>
            <person name="McNew L.A."/>
            <person name="Daligault H."/>
            <person name="Chapman C."/>
            <person name="Bruce D."/>
            <person name="Karavis M."/>
            <person name="Krepps M."/>
            <person name="McGregor P.A."/>
            <person name="Hong C."/>
            <person name="Park K.H."/>
            <person name="Akmal A."/>
            <person name="Feldman A."/>
            <person name="Lin J.S."/>
            <person name="Chang W.E."/>
            <person name="Higgs B.W."/>
            <person name="Demirev P."/>
            <person name="Lindquist J."/>
            <person name="Liem A."/>
            <person name="Fochler E."/>
            <person name="Read T.D."/>
            <person name="Tapia R."/>
            <person name="Johnson S."/>
            <person name="Bishop-Lilly K.A."/>
            <person name="Detter C."/>
            <person name="Han C."/>
            <person name="Sozhamannan S."/>
            <person name="Rosenzweig C.N."/>
            <person name="Skowronski E.W."/>
        </authorList>
    </citation>
    <scope>NUCLEOTIDE SEQUENCE [LARGE SCALE GENOMIC DNA]</scope>
    <source>
        <strain evidence="2 3">AK5</strain>
    </source>
</reference>
<evidence type="ECO:0000313" key="2">
    <source>
        <dbReference type="EMBL" id="RUO21964.1"/>
    </source>
</evidence>
<protein>
    <submittedName>
        <fullName evidence="2">Uncharacterized protein</fullName>
    </submittedName>
</protein>
<dbReference type="RefSeq" id="WP_126791277.1">
    <property type="nucleotide sequence ID" value="NZ_PIPI01000001.1"/>
</dbReference>